<name>A0ABQ4D2P4_9ACTN</name>
<dbReference type="RefSeq" id="WP_203718657.1">
    <property type="nucleotide sequence ID" value="NZ_BONE01000104.1"/>
</dbReference>
<evidence type="ECO:0000313" key="3">
    <source>
        <dbReference type="EMBL" id="GIF77804.1"/>
    </source>
</evidence>
<keyword evidence="2" id="KW-0812">Transmembrane</keyword>
<comment type="caution">
    <text evidence="3">The sequence shown here is derived from an EMBL/GenBank/DDBJ whole genome shotgun (WGS) entry which is preliminary data.</text>
</comment>
<feature type="region of interest" description="Disordered" evidence="1">
    <location>
        <begin position="1"/>
        <end position="32"/>
    </location>
</feature>
<dbReference type="Proteomes" id="UP000604117">
    <property type="component" value="Unassembled WGS sequence"/>
</dbReference>
<feature type="transmembrane region" description="Helical" evidence="2">
    <location>
        <begin position="40"/>
        <end position="61"/>
    </location>
</feature>
<keyword evidence="2" id="KW-0472">Membrane</keyword>
<proteinExistence type="predicted"/>
<feature type="compositionally biased region" description="Pro residues" evidence="1">
    <location>
        <begin position="17"/>
        <end position="29"/>
    </location>
</feature>
<evidence type="ECO:0000313" key="4">
    <source>
        <dbReference type="Proteomes" id="UP000604117"/>
    </source>
</evidence>
<gene>
    <name evidence="3" type="ORF">Asi02nite_73220</name>
</gene>
<accession>A0ABQ4D2P4</accession>
<protein>
    <submittedName>
        <fullName evidence="3">Uncharacterized protein</fullName>
    </submittedName>
</protein>
<evidence type="ECO:0000256" key="2">
    <source>
        <dbReference type="SAM" id="Phobius"/>
    </source>
</evidence>
<dbReference type="EMBL" id="BONE01000104">
    <property type="protein sequence ID" value="GIF77804.1"/>
    <property type="molecule type" value="Genomic_DNA"/>
</dbReference>
<sequence>MSDQATPPAAPQAGAPFTPPAGAPAPEPATPSKGRNVGKVLLRVIAVPVVLIVAGIAWKFASGDPTVASTGDCLIEAASADDMKTVGCDDATAHWKVVGKVDNIKEADFKPTDDTSCTAYPTAEASLWMGREGGNGDVLCLEPLKK</sequence>
<reference evidence="3 4" key="1">
    <citation type="submission" date="2021-01" db="EMBL/GenBank/DDBJ databases">
        <title>Whole genome shotgun sequence of Asanoa siamensis NBRC 107932.</title>
        <authorList>
            <person name="Komaki H."/>
            <person name="Tamura T."/>
        </authorList>
    </citation>
    <scope>NUCLEOTIDE SEQUENCE [LARGE SCALE GENOMIC DNA]</scope>
    <source>
        <strain evidence="3 4">NBRC 107932</strain>
    </source>
</reference>
<evidence type="ECO:0000256" key="1">
    <source>
        <dbReference type="SAM" id="MobiDB-lite"/>
    </source>
</evidence>
<keyword evidence="4" id="KW-1185">Reference proteome</keyword>
<keyword evidence="2" id="KW-1133">Transmembrane helix</keyword>
<feature type="compositionally biased region" description="Low complexity" evidence="1">
    <location>
        <begin position="1"/>
        <end position="16"/>
    </location>
</feature>
<organism evidence="3 4">
    <name type="scientific">Asanoa siamensis</name>
    <dbReference type="NCBI Taxonomy" id="926357"/>
    <lineage>
        <taxon>Bacteria</taxon>
        <taxon>Bacillati</taxon>
        <taxon>Actinomycetota</taxon>
        <taxon>Actinomycetes</taxon>
        <taxon>Micromonosporales</taxon>
        <taxon>Micromonosporaceae</taxon>
        <taxon>Asanoa</taxon>
    </lineage>
</organism>